<evidence type="ECO:0000313" key="1">
    <source>
        <dbReference type="EMBL" id="KAJ8118734.1"/>
    </source>
</evidence>
<sequence>MFVSNANSRGPARSPPSTPAFPTLDIQTTLNMPNEDQSIRGLFSKAERIREDLSASYEPNSPTYQENLSNAIATYVQCLKKAEDYSLFSPNETLEDVSSSDIQYMSINYHLADLIQKVFTPEVSARKEQILQSRARYELFLKLLDSYDMLSKRDAKLFEAYNEDKQNFSTVSTTDAAARRDVKISRFREEKELKQKLEYLKQNPKLAEQDEQVVRELNLTSIAFMVHQTFQALESIAQELHILSLAPPAPPPGQQGRPQDGREDGRNKDGYSERLDGQVGGLRYSGPILSSDGKPMRPFTLLDNRQTLKKNVFRPDHSLPTMTIDEYLEEEKRRGGIIEGGGPQSEIRPEPNEDDLDAADAETMKARAWDEFVEENPKGSGNTLNRG</sequence>
<protein>
    <submittedName>
        <fullName evidence="1">Uncharacterized protein</fullName>
    </submittedName>
</protein>
<proteinExistence type="predicted"/>
<dbReference type="Proteomes" id="UP001153331">
    <property type="component" value="Unassembled WGS sequence"/>
</dbReference>
<comment type="caution">
    <text evidence="1">The sequence shown here is derived from an EMBL/GenBank/DDBJ whole genome shotgun (WGS) entry which is preliminary data.</text>
</comment>
<organism evidence="1 2">
    <name type="scientific">Boeremia exigua</name>
    <dbReference type="NCBI Taxonomy" id="749465"/>
    <lineage>
        <taxon>Eukaryota</taxon>
        <taxon>Fungi</taxon>
        <taxon>Dikarya</taxon>
        <taxon>Ascomycota</taxon>
        <taxon>Pezizomycotina</taxon>
        <taxon>Dothideomycetes</taxon>
        <taxon>Pleosporomycetidae</taxon>
        <taxon>Pleosporales</taxon>
        <taxon>Pleosporineae</taxon>
        <taxon>Didymellaceae</taxon>
        <taxon>Boeremia</taxon>
    </lineage>
</organism>
<name>A0ACC2IUI1_9PLEO</name>
<reference evidence="1" key="1">
    <citation type="submission" date="2022-11" db="EMBL/GenBank/DDBJ databases">
        <title>Genome Sequence of Boeremia exigua.</title>
        <authorList>
            <person name="Buettner E."/>
        </authorList>
    </citation>
    <scope>NUCLEOTIDE SEQUENCE</scope>
    <source>
        <strain evidence="1">CU02</strain>
    </source>
</reference>
<accession>A0ACC2IUI1</accession>
<dbReference type="EMBL" id="JAPHNI010000011">
    <property type="protein sequence ID" value="KAJ8118734.1"/>
    <property type="molecule type" value="Genomic_DNA"/>
</dbReference>
<keyword evidence="2" id="KW-1185">Reference proteome</keyword>
<gene>
    <name evidence="1" type="ORF">OPT61_g348</name>
</gene>
<evidence type="ECO:0000313" key="2">
    <source>
        <dbReference type="Proteomes" id="UP001153331"/>
    </source>
</evidence>